<dbReference type="InterPro" id="IPR002938">
    <property type="entry name" value="FAD-bd"/>
</dbReference>
<dbReference type="PANTHER" id="PTHR43476:SF5">
    <property type="entry name" value="FAD-DEPENDENT MONOOXYGENASE"/>
    <property type="match status" value="1"/>
</dbReference>
<dbReference type="PANTHER" id="PTHR43476">
    <property type="entry name" value="3-(3-HYDROXY-PHENYL)PROPIONATE/3-HYDROXYCINNAMIC ACID HYDROXYLASE"/>
    <property type="match status" value="1"/>
</dbReference>
<accession>A0ABP8X449</accession>
<sequence length="426" mass="46017">MSDRTTQPGTLRRTTCAIVGGGPAGLVLGLLLARAGVAVTVLEKHQDFLRDFRGDTVHPTTLALLEDLGLFERFNAISHSKVTHVDLPLPGGSSVRMVDFSRLPVRHPYIAMVPQWDLLSLLAEAAATEPTFTLLTEHEVTGVVRENGRVSGVVVESQDGPGRVLADLTIACDGRWSVIRQDVGLPAREIPVKFDVWWYRLPAARHAGESLLPRTDRGRVAIGIPRDGYIQVAQLGPKGADDAVRARGLDAFRADAAALFPEAADGVSGIESMADVKHLDVRVDRLRRWYAPGVLCIGDAAHAMSPVGGVGINLAVQDAVAAARVLAPLLLAGSVSERDERRALARIQRRRMVPTIVVQGLQRVLHARLIMPAINGRELRPPMWLVKLVRWVPVLSVFPALAVGVGPRPERAPGWVRGSPGGRRGI</sequence>
<dbReference type="Gene3D" id="3.50.50.60">
    <property type="entry name" value="FAD/NAD(P)-binding domain"/>
    <property type="match status" value="2"/>
</dbReference>
<keyword evidence="1" id="KW-0560">Oxidoreductase</keyword>
<dbReference type="SUPFAM" id="SSF51905">
    <property type="entry name" value="FAD/NAD(P)-binding domain"/>
    <property type="match status" value="1"/>
</dbReference>
<proteinExistence type="predicted"/>
<protein>
    <submittedName>
        <fullName evidence="3">FAD-dependent oxidoreductase</fullName>
    </submittedName>
</protein>
<evidence type="ECO:0000313" key="3">
    <source>
        <dbReference type="EMBL" id="GAA4698853.1"/>
    </source>
</evidence>
<dbReference type="Proteomes" id="UP001501446">
    <property type="component" value="Unassembled WGS sequence"/>
</dbReference>
<dbReference type="InterPro" id="IPR036188">
    <property type="entry name" value="FAD/NAD-bd_sf"/>
</dbReference>
<dbReference type="RefSeq" id="WP_345311149.1">
    <property type="nucleotide sequence ID" value="NZ_BAABLN010000023.1"/>
</dbReference>
<dbReference type="PRINTS" id="PR00420">
    <property type="entry name" value="RNGMNOXGNASE"/>
</dbReference>
<feature type="domain" description="FAD-binding" evidence="2">
    <location>
        <begin position="14"/>
        <end position="330"/>
    </location>
</feature>
<dbReference type="EMBL" id="BAABLN010000023">
    <property type="protein sequence ID" value="GAA4698853.1"/>
    <property type="molecule type" value="Genomic_DNA"/>
</dbReference>
<name>A0ABP8X449_9MICC</name>
<evidence type="ECO:0000259" key="2">
    <source>
        <dbReference type="Pfam" id="PF01494"/>
    </source>
</evidence>
<dbReference type="NCBIfam" id="NF004833">
    <property type="entry name" value="PRK06185.1-1"/>
    <property type="match status" value="1"/>
</dbReference>
<keyword evidence="4" id="KW-1185">Reference proteome</keyword>
<organism evidence="3 4">
    <name type="scientific">Kocuria gwangalliensis</name>
    <dbReference type="NCBI Taxonomy" id="501592"/>
    <lineage>
        <taxon>Bacteria</taxon>
        <taxon>Bacillati</taxon>
        <taxon>Actinomycetota</taxon>
        <taxon>Actinomycetes</taxon>
        <taxon>Micrococcales</taxon>
        <taxon>Micrococcaceae</taxon>
        <taxon>Kocuria</taxon>
    </lineage>
</organism>
<dbReference type="Pfam" id="PF01494">
    <property type="entry name" value="FAD_binding_3"/>
    <property type="match status" value="1"/>
</dbReference>
<evidence type="ECO:0000313" key="4">
    <source>
        <dbReference type="Proteomes" id="UP001501446"/>
    </source>
</evidence>
<reference evidence="4" key="1">
    <citation type="journal article" date="2019" name="Int. J. Syst. Evol. Microbiol.">
        <title>The Global Catalogue of Microorganisms (GCM) 10K type strain sequencing project: providing services to taxonomists for standard genome sequencing and annotation.</title>
        <authorList>
            <consortium name="The Broad Institute Genomics Platform"/>
            <consortium name="The Broad Institute Genome Sequencing Center for Infectious Disease"/>
            <person name="Wu L."/>
            <person name="Ma J."/>
        </authorList>
    </citation>
    <scope>NUCLEOTIDE SEQUENCE [LARGE SCALE GENOMIC DNA]</scope>
    <source>
        <strain evidence="4">JCM 18958</strain>
    </source>
</reference>
<evidence type="ECO:0000256" key="1">
    <source>
        <dbReference type="ARBA" id="ARBA00023002"/>
    </source>
</evidence>
<comment type="caution">
    <text evidence="3">The sequence shown here is derived from an EMBL/GenBank/DDBJ whole genome shotgun (WGS) entry which is preliminary data.</text>
</comment>
<dbReference type="InterPro" id="IPR050631">
    <property type="entry name" value="PheA/TfdB_FAD_monoxygenase"/>
</dbReference>
<gene>
    <name evidence="3" type="ORF">GCM10025781_16230</name>
</gene>